<keyword evidence="2" id="KW-1185">Reference proteome</keyword>
<evidence type="ECO:0000313" key="1">
    <source>
        <dbReference type="EMBL" id="KAK7612415.1"/>
    </source>
</evidence>
<proteinExistence type="predicted"/>
<protein>
    <submittedName>
        <fullName evidence="1">Uncharacterized protein</fullName>
    </submittedName>
</protein>
<dbReference type="Proteomes" id="UP001367316">
    <property type="component" value="Unassembled WGS sequence"/>
</dbReference>
<evidence type="ECO:0000313" key="2">
    <source>
        <dbReference type="Proteomes" id="UP001367316"/>
    </source>
</evidence>
<name>A0ABR1NDP6_9PEZI</name>
<dbReference type="EMBL" id="JBBPBF010000010">
    <property type="protein sequence ID" value="KAK7612415.1"/>
    <property type="molecule type" value="Genomic_DNA"/>
</dbReference>
<reference evidence="1 2" key="1">
    <citation type="submission" date="2024-04" db="EMBL/GenBank/DDBJ databases">
        <title>Phyllosticta paracitricarpa is synonymous to the EU quarantine fungus P. citricarpa based on phylogenomic analyses.</title>
        <authorList>
            <consortium name="Lawrence Berkeley National Laboratory"/>
            <person name="Van ingen-buijs V.A."/>
            <person name="Van westerhoven A.C."/>
            <person name="Haridas S."/>
            <person name="Skiadas P."/>
            <person name="Martin F."/>
            <person name="Groenewald J.Z."/>
            <person name="Crous P.W."/>
            <person name="Seidl M.F."/>
        </authorList>
    </citation>
    <scope>NUCLEOTIDE SEQUENCE [LARGE SCALE GENOMIC DNA]</scope>
    <source>
        <strain evidence="1 2">CBS 141358</strain>
    </source>
</reference>
<comment type="caution">
    <text evidence="1">The sequence shown here is derived from an EMBL/GenBank/DDBJ whole genome shotgun (WGS) entry which is preliminary data.</text>
</comment>
<organism evidence="1 2">
    <name type="scientific">Phyllosticta paracitricarpa</name>
    <dbReference type="NCBI Taxonomy" id="2016321"/>
    <lineage>
        <taxon>Eukaryota</taxon>
        <taxon>Fungi</taxon>
        <taxon>Dikarya</taxon>
        <taxon>Ascomycota</taxon>
        <taxon>Pezizomycotina</taxon>
        <taxon>Dothideomycetes</taxon>
        <taxon>Dothideomycetes incertae sedis</taxon>
        <taxon>Botryosphaeriales</taxon>
        <taxon>Phyllostictaceae</taxon>
        <taxon>Phyllosticta</taxon>
    </lineage>
</organism>
<gene>
    <name evidence="1" type="ORF">JOL62DRAFT_24101</name>
</gene>
<accession>A0ABR1NDP6</accession>
<sequence>MGRVDWQAGRQADTYGWTHRLFISSRFVLVPWPFYPLLTPSNSPDYRPDPPLHSPTYLRTFTFRSCIPNHQSEEDNASIHFFTFKPIHTYSFTFSIPAREQTNKQKKKEKKKKKPLSLHRQGIELGSPRLCRRRLQRQIRQCHPPGGHRSSGFACCPVASGVLDHCNHDGIFCWSGRGGLTVRGYIWGRWALDGLRQVFEVFEVEEGKEGKGRKKIDVQHSRRRKSPLLHVQCKNTLHSHDRVLWRSTAICWLSHHLVGRGGGLSPNGMD</sequence>